<dbReference type="InterPro" id="IPR017441">
    <property type="entry name" value="Protein_kinase_ATP_BS"/>
</dbReference>
<dbReference type="OrthoDB" id="2017114at2759"/>
<evidence type="ECO:0000313" key="23">
    <source>
        <dbReference type="Proteomes" id="UP000019116"/>
    </source>
</evidence>
<evidence type="ECO:0000256" key="6">
    <source>
        <dbReference type="ARBA" id="ARBA00022679"/>
    </source>
</evidence>
<keyword evidence="6" id="KW-0808">Transferase</keyword>
<dbReference type="CDD" id="cd14066">
    <property type="entry name" value="STKc_IRAK"/>
    <property type="match status" value="1"/>
</dbReference>
<dbReference type="InterPro" id="IPR000719">
    <property type="entry name" value="Prot_kinase_dom"/>
</dbReference>
<keyword evidence="23" id="KW-1185">Reference proteome</keyword>
<evidence type="ECO:0000256" key="15">
    <source>
        <dbReference type="ARBA" id="ARBA00023170"/>
    </source>
</evidence>
<evidence type="ECO:0000256" key="17">
    <source>
        <dbReference type="ARBA" id="ARBA00048679"/>
    </source>
</evidence>
<dbReference type="EC" id="2.7.11.1" evidence="2"/>
<comment type="catalytic activity">
    <reaction evidence="16">
        <text>L-threonyl-[protein] + ATP = O-phospho-L-threonyl-[protein] + ADP + H(+)</text>
        <dbReference type="Rhea" id="RHEA:46608"/>
        <dbReference type="Rhea" id="RHEA-COMP:11060"/>
        <dbReference type="Rhea" id="RHEA-COMP:11605"/>
        <dbReference type="ChEBI" id="CHEBI:15378"/>
        <dbReference type="ChEBI" id="CHEBI:30013"/>
        <dbReference type="ChEBI" id="CHEBI:30616"/>
        <dbReference type="ChEBI" id="CHEBI:61977"/>
        <dbReference type="ChEBI" id="CHEBI:456216"/>
        <dbReference type="EC" id="2.7.11.1"/>
    </reaction>
</comment>
<evidence type="ECO:0000256" key="9">
    <source>
        <dbReference type="ARBA" id="ARBA00022737"/>
    </source>
</evidence>
<dbReference type="Gramene" id="TraesCS1A03G0848200.1">
    <property type="protein sequence ID" value="TraesCS1A03G0848200.1.CDS"/>
    <property type="gene ID" value="TraesCS1A03G0848200"/>
</dbReference>
<dbReference type="PROSITE" id="PS00108">
    <property type="entry name" value="PROTEIN_KINASE_ST"/>
    <property type="match status" value="1"/>
</dbReference>
<dbReference type="PROSITE" id="PS00107">
    <property type="entry name" value="PROTEIN_KINASE_ATP"/>
    <property type="match status" value="1"/>
</dbReference>
<evidence type="ECO:0000256" key="19">
    <source>
        <dbReference type="SAM" id="Phobius"/>
    </source>
</evidence>
<evidence type="ECO:0000256" key="4">
    <source>
        <dbReference type="ARBA" id="ARBA00022553"/>
    </source>
</evidence>
<evidence type="ECO:0000256" key="11">
    <source>
        <dbReference type="ARBA" id="ARBA00022777"/>
    </source>
</evidence>
<keyword evidence="13 19" id="KW-1133">Transmembrane helix</keyword>
<keyword evidence="10 18" id="KW-0547">Nucleotide-binding</keyword>
<keyword evidence="15" id="KW-0675">Receptor</keyword>
<dbReference type="InterPro" id="IPR011009">
    <property type="entry name" value="Kinase-like_dom_sf"/>
</dbReference>
<dbReference type="SMART" id="SM00220">
    <property type="entry name" value="S_TKc"/>
    <property type="match status" value="1"/>
</dbReference>
<dbReference type="Gramene" id="TraesSYM1A03G00152020.1">
    <property type="protein sequence ID" value="TraesSYM1A03G00152020.1"/>
    <property type="gene ID" value="TraesSYM1A03G00152020"/>
</dbReference>
<evidence type="ECO:0000256" key="18">
    <source>
        <dbReference type="PROSITE-ProRule" id="PRU10141"/>
    </source>
</evidence>
<dbReference type="PROSITE" id="PS51257">
    <property type="entry name" value="PROKAR_LIPOPROTEIN"/>
    <property type="match status" value="1"/>
</dbReference>
<evidence type="ECO:0000313" key="22">
    <source>
        <dbReference type="EnsemblPlants" id="TraesCS1A02G344300.1"/>
    </source>
</evidence>
<reference evidence="22" key="1">
    <citation type="submission" date="2018-08" db="EMBL/GenBank/DDBJ databases">
        <authorList>
            <person name="Rossello M."/>
        </authorList>
    </citation>
    <scope>NUCLEOTIDE SEQUENCE [LARGE SCALE GENOMIC DNA]</scope>
    <source>
        <strain evidence="22">cv. Chinese Spring</strain>
    </source>
</reference>
<sequence>MASRWLLLLLLGVAGCGGGVLQVQGQVDSLGFISIDCGLPGETGYADNTTKLWYTPDAGYTDAGTNRNISPEYQARKSWRNVRSFPDGVRNCYTLRSLVFGLKYLIRAMFMHGNYDGVKMWPIFDIHIGVNYWQTVNITDGDMPVIAEIITVISGESVQVCLVNTGSGTPFISSLEVRPLKNKLYPQSDASQALVLVARANIGSDKSIRYPDDPHDRIWIKLPTGYGWSPISTTYEVQNDVNDVFEAPSAVTQTGVTSINSSRPIFFTQDAQPNGNAKDLVPGYVFMMYMAELQLLPSNALRQFYIKLNGKLWNTKTLGLKYLETTVMYNEKPDYASHQYIFSLEATTNSTLPPIVNALEIFSAVPTTGISTAAQEVSAMTTIKDKYQVKKSWMGDPCAPTNYAWKGLHCSYAVSTPPTIKGLNLSSSGLSGNISSSFASLKGLQYLDLSHNNLTGSIPDALSQLSLLTLLDLTGNQLSGSIPSGLLRRTQDESLTLRYGNNTNLCSNGNSCQLAKKKSNSMVAVYVAVPVFLVLMVVLLSVLICMRRKKQGIITNSVRPQNEVINRNGHTSLQLENRRFTYSELEAITNGFQRVIGRGGFGKVYDGFLEDGTQVAVKLLSESSNQGVQEFLAEAQTLAKIHHKNLVSLFGYCKERECMALVYEYMSEGALDKHLRGRDNNTRTLTWKQRLLIAMESAQGLEYLHKGCNPPFIHRDVKTSNILLNAKLEAKIGDFGLLKAFNNDCDTHVSTARVIGTPGYLDPEYNATFQLTNKSDVFSFGVVLLEIVTGKPPLLNDPEPMSIIQWTRQRLARGNIEGVVDTRMHGDHDVNGVWRVADTALKCTAQAAEQRPSMTEVVALLHECLELEAARNHMNAGFYTAGSGGNVDGYGGYATGMLTNVSQSSSAFEMEHLGRVPTMSTGPAVR</sequence>
<dbReference type="STRING" id="4565.A0A3B5Y5J4"/>
<evidence type="ECO:0000256" key="7">
    <source>
        <dbReference type="ARBA" id="ARBA00022692"/>
    </source>
</evidence>
<dbReference type="GO" id="GO:0005886">
    <property type="term" value="C:plasma membrane"/>
    <property type="evidence" value="ECO:0007669"/>
    <property type="project" value="UniProtKB-SubCell"/>
</dbReference>
<feature type="chain" id="PRO_5017301629" description="non-specific serine/threonine protein kinase" evidence="20">
    <location>
        <begin position="19"/>
        <end position="926"/>
    </location>
</feature>
<evidence type="ECO:0000256" key="5">
    <source>
        <dbReference type="ARBA" id="ARBA00022614"/>
    </source>
</evidence>
<dbReference type="GO" id="GO:0005524">
    <property type="term" value="F:ATP binding"/>
    <property type="evidence" value="ECO:0007669"/>
    <property type="project" value="UniProtKB-UniRule"/>
</dbReference>
<dbReference type="FunFam" id="1.10.510.10:FF:000146">
    <property type="entry name" value="LRR receptor-like serine/threonine-protein kinase IOS1"/>
    <property type="match status" value="1"/>
</dbReference>
<dbReference type="Gramene" id="TraesCLE_scaffold_094917_01G000100.1">
    <property type="protein sequence ID" value="TraesCLE_scaffold_094917_01G000100.1"/>
    <property type="gene ID" value="TraesCLE_scaffold_094917_01G000100"/>
</dbReference>
<dbReference type="PANTHER" id="PTHR45631:SF31">
    <property type="entry name" value="PROTEIN KINASE DOMAIN-CONTAINING PROTEIN"/>
    <property type="match status" value="1"/>
</dbReference>
<feature type="transmembrane region" description="Helical" evidence="19">
    <location>
        <begin position="523"/>
        <end position="546"/>
    </location>
</feature>
<dbReference type="Gene3D" id="3.30.200.20">
    <property type="entry name" value="Phosphorylase Kinase, domain 1"/>
    <property type="match status" value="1"/>
</dbReference>
<keyword evidence="11" id="KW-0418">Kinase</keyword>
<dbReference type="Gramene" id="TraesCS1A02G344300.1">
    <property type="protein sequence ID" value="TraesCS1A02G344300.1"/>
    <property type="gene ID" value="TraesCS1A02G344300"/>
</dbReference>
<dbReference type="Gramene" id="TraesJUL1A03G00148570.1">
    <property type="protein sequence ID" value="TraesJUL1A03G00148570.1"/>
    <property type="gene ID" value="TraesJUL1A03G00148570"/>
</dbReference>
<dbReference type="SUPFAM" id="SSF52058">
    <property type="entry name" value="L domain-like"/>
    <property type="match status" value="1"/>
</dbReference>
<dbReference type="OMA" id="IYNDSDH"/>
<dbReference type="SMR" id="A0A3B5Y5J4"/>
<dbReference type="FunFam" id="3.30.200.20:FF:000394">
    <property type="entry name" value="Leucine-rich repeat receptor-like protein kinase"/>
    <property type="match status" value="1"/>
</dbReference>
<dbReference type="Pfam" id="PF12819">
    <property type="entry name" value="Malectin_like"/>
    <property type="match status" value="1"/>
</dbReference>
<evidence type="ECO:0000256" key="2">
    <source>
        <dbReference type="ARBA" id="ARBA00012513"/>
    </source>
</evidence>
<dbReference type="InterPro" id="IPR008271">
    <property type="entry name" value="Ser/Thr_kinase_AS"/>
</dbReference>
<evidence type="ECO:0000256" key="1">
    <source>
        <dbReference type="ARBA" id="ARBA00004162"/>
    </source>
</evidence>
<keyword evidence="5" id="KW-0433">Leucine-rich repeat</keyword>
<proteinExistence type="predicted"/>
<dbReference type="Gene3D" id="1.10.510.10">
    <property type="entry name" value="Transferase(Phosphotransferase) domain 1"/>
    <property type="match status" value="1"/>
</dbReference>
<dbReference type="GeneID" id="123179719"/>
<dbReference type="InterPro" id="IPR032675">
    <property type="entry name" value="LRR_dom_sf"/>
</dbReference>
<dbReference type="Gramene" id="TraesARI1A03G00150800.1">
    <property type="protein sequence ID" value="TraesARI1A03G00150800.1"/>
    <property type="gene ID" value="TraesARI1A03G00150800"/>
</dbReference>
<dbReference type="KEGG" id="taes:123179719"/>
<dbReference type="Proteomes" id="UP000019116">
    <property type="component" value="Chromosome 1A"/>
</dbReference>
<dbReference type="Gramene" id="TraesKAR1A01G0335290.1">
    <property type="protein sequence ID" value="cds.TraesKAR1A01G0335290.1"/>
    <property type="gene ID" value="TraesKAR1A01G0335290"/>
</dbReference>
<accession>A0A3B5Y5J4</accession>
<keyword evidence="7 19" id="KW-0812">Transmembrane</keyword>
<dbReference type="Gramene" id="TraesMAC1A03G00149610.1">
    <property type="protein sequence ID" value="TraesMAC1A03G00149610.1"/>
    <property type="gene ID" value="TraesMAC1A03G00149610"/>
</dbReference>
<dbReference type="InterPro" id="IPR001611">
    <property type="entry name" value="Leu-rich_rpt"/>
</dbReference>
<dbReference type="Gramene" id="TraesCAD_scaffold_029454_01G000200.1">
    <property type="protein sequence ID" value="TraesCAD_scaffold_029454_01G000200.1"/>
    <property type="gene ID" value="TraesCAD_scaffold_029454_01G000200"/>
</dbReference>
<dbReference type="EnsemblPlants" id="TraesCS1A02G344300.1">
    <property type="protein sequence ID" value="TraesCS1A02G344300.1"/>
    <property type="gene ID" value="TraesCS1A02G344300"/>
</dbReference>
<dbReference type="Gramene" id="TraesWEE_scaffold_087172_01G000200.1">
    <property type="protein sequence ID" value="TraesWEE_scaffold_087172_01G000200.1"/>
    <property type="gene ID" value="TraesWEE_scaffold_087172_01G000200"/>
</dbReference>
<evidence type="ECO:0000259" key="21">
    <source>
        <dbReference type="PROSITE" id="PS50011"/>
    </source>
</evidence>
<evidence type="ECO:0000256" key="12">
    <source>
        <dbReference type="ARBA" id="ARBA00022840"/>
    </source>
</evidence>
<dbReference type="Pfam" id="PF07714">
    <property type="entry name" value="PK_Tyr_Ser-Thr"/>
    <property type="match status" value="1"/>
</dbReference>
<evidence type="ECO:0000256" key="14">
    <source>
        <dbReference type="ARBA" id="ARBA00023136"/>
    </source>
</evidence>
<name>A0A3B5Y5J4_WHEAT</name>
<dbReference type="Pfam" id="PF13855">
    <property type="entry name" value="LRR_8"/>
    <property type="match status" value="1"/>
</dbReference>
<keyword evidence="8 20" id="KW-0732">Signal</keyword>
<keyword evidence="14 19" id="KW-0472">Membrane</keyword>
<gene>
    <name evidence="22" type="primary">LOC123179719</name>
</gene>
<dbReference type="SUPFAM" id="SSF56112">
    <property type="entry name" value="Protein kinase-like (PK-like)"/>
    <property type="match status" value="1"/>
</dbReference>
<evidence type="ECO:0000256" key="13">
    <source>
        <dbReference type="ARBA" id="ARBA00022989"/>
    </source>
</evidence>
<dbReference type="RefSeq" id="XP_044447530.1">
    <property type="nucleotide sequence ID" value="XM_044591595.1"/>
</dbReference>
<feature type="domain" description="Protein kinase" evidence="21">
    <location>
        <begin position="590"/>
        <end position="865"/>
    </location>
</feature>
<dbReference type="InterPro" id="IPR001245">
    <property type="entry name" value="Ser-Thr/Tyr_kinase_cat_dom"/>
</dbReference>
<evidence type="ECO:0000256" key="16">
    <source>
        <dbReference type="ARBA" id="ARBA00047899"/>
    </source>
</evidence>
<feature type="signal peptide" evidence="20">
    <location>
        <begin position="1"/>
        <end position="18"/>
    </location>
</feature>
<dbReference type="FunFam" id="3.80.10.10:FF:000129">
    <property type="entry name" value="Leucine-rich repeat receptor-like kinase"/>
    <property type="match status" value="1"/>
</dbReference>
<dbReference type="PROSITE" id="PS50011">
    <property type="entry name" value="PROTEIN_KINASE_DOM"/>
    <property type="match status" value="1"/>
</dbReference>
<evidence type="ECO:0000256" key="8">
    <source>
        <dbReference type="ARBA" id="ARBA00022729"/>
    </source>
</evidence>
<dbReference type="InterPro" id="IPR024788">
    <property type="entry name" value="Malectin-like_Carb-bd_dom"/>
</dbReference>
<evidence type="ECO:0000256" key="10">
    <source>
        <dbReference type="ARBA" id="ARBA00022741"/>
    </source>
</evidence>
<protein>
    <recommendedName>
        <fullName evidence="2">non-specific serine/threonine protein kinase</fullName>
        <ecNumber evidence="2">2.7.11.1</ecNumber>
    </recommendedName>
</protein>
<feature type="binding site" evidence="18">
    <location>
        <position position="618"/>
    </location>
    <ligand>
        <name>ATP</name>
        <dbReference type="ChEBI" id="CHEBI:30616"/>
    </ligand>
</feature>
<dbReference type="PRINTS" id="PR00019">
    <property type="entry name" value="LEURICHRPT"/>
</dbReference>
<dbReference type="Gramene" id="TraesLAC1A03G00151000.1">
    <property type="protein sequence ID" value="TraesLAC1A03G00151000.1"/>
    <property type="gene ID" value="TraesLAC1A03G00151000"/>
</dbReference>
<dbReference type="Gene3D" id="3.80.10.10">
    <property type="entry name" value="Ribonuclease Inhibitor"/>
    <property type="match status" value="1"/>
</dbReference>
<keyword evidence="12 18" id="KW-0067">ATP-binding</keyword>
<dbReference type="AlphaFoldDB" id="A0A3B5Y5J4"/>
<organism evidence="22">
    <name type="scientific">Triticum aestivum</name>
    <name type="common">Wheat</name>
    <dbReference type="NCBI Taxonomy" id="4565"/>
    <lineage>
        <taxon>Eukaryota</taxon>
        <taxon>Viridiplantae</taxon>
        <taxon>Streptophyta</taxon>
        <taxon>Embryophyta</taxon>
        <taxon>Tracheophyta</taxon>
        <taxon>Spermatophyta</taxon>
        <taxon>Magnoliopsida</taxon>
        <taxon>Liliopsida</taxon>
        <taxon>Poales</taxon>
        <taxon>Poaceae</taxon>
        <taxon>BOP clade</taxon>
        <taxon>Pooideae</taxon>
        <taxon>Triticodae</taxon>
        <taxon>Triticeae</taxon>
        <taxon>Triticinae</taxon>
        <taxon>Triticum</taxon>
    </lineage>
</organism>
<dbReference type="PANTHER" id="PTHR45631">
    <property type="entry name" value="OS07G0107800 PROTEIN-RELATED"/>
    <property type="match status" value="1"/>
</dbReference>
<keyword evidence="3" id="KW-0723">Serine/threonine-protein kinase</keyword>
<evidence type="ECO:0000256" key="3">
    <source>
        <dbReference type="ARBA" id="ARBA00022527"/>
    </source>
</evidence>
<keyword evidence="4" id="KW-0597">Phosphoprotein</keyword>
<keyword evidence="9" id="KW-0677">Repeat</keyword>
<comment type="subcellular location">
    <subcellularLocation>
        <location evidence="1">Cell membrane</location>
        <topology evidence="1">Single-pass membrane protein</topology>
    </subcellularLocation>
</comment>
<evidence type="ECO:0000256" key="20">
    <source>
        <dbReference type="SAM" id="SignalP"/>
    </source>
</evidence>
<dbReference type="PROSITE" id="PS51450">
    <property type="entry name" value="LRR"/>
    <property type="match status" value="1"/>
</dbReference>
<reference evidence="22" key="2">
    <citation type="submission" date="2018-10" db="UniProtKB">
        <authorList>
            <consortium name="EnsemblPlants"/>
        </authorList>
    </citation>
    <scope>IDENTIFICATION</scope>
</reference>
<comment type="catalytic activity">
    <reaction evidence="17">
        <text>L-seryl-[protein] + ATP = O-phospho-L-seryl-[protein] + ADP + H(+)</text>
        <dbReference type="Rhea" id="RHEA:17989"/>
        <dbReference type="Rhea" id="RHEA-COMP:9863"/>
        <dbReference type="Rhea" id="RHEA-COMP:11604"/>
        <dbReference type="ChEBI" id="CHEBI:15378"/>
        <dbReference type="ChEBI" id="CHEBI:29999"/>
        <dbReference type="ChEBI" id="CHEBI:30616"/>
        <dbReference type="ChEBI" id="CHEBI:83421"/>
        <dbReference type="ChEBI" id="CHEBI:456216"/>
        <dbReference type="EC" id="2.7.11.1"/>
    </reaction>
</comment>
<dbReference type="Gramene" id="TraesNOR1A03G00149220.1">
    <property type="protein sequence ID" value="TraesNOR1A03G00149220.1"/>
    <property type="gene ID" value="TraesNOR1A03G00149220"/>
</dbReference>
<dbReference type="GO" id="GO:0004674">
    <property type="term" value="F:protein serine/threonine kinase activity"/>
    <property type="evidence" value="ECO:0007669"/>
    <property type="project" value="UniProtKB-KW"/>
</dbReference>